<comment type="caution">
    <text evidence="1">The sequence shown here is derived from an EMBL/GenBank/DDBJ whole genome shotgun (WGS) entry which is preliminary data.</text>
</comment>
<keyword evidence="2" id="KW-1185">Reference proteome</keyword>
<proteinExistence type="predicted"/>
<dbReference type="Proteomes" id="UP000887116">
    <property type="component" value="Unassembled WGS sequence"/>
</dbReference>
<sequence length="89" mass="10537">MTLQFAELFDKTISKETLRRRKFYQTVLLRQLWTKWKEQYLLQLRTAHNFKVPNVRENLKSGDVILVEGTDQIQTVVAVGKNSRSINRT</sequence>
<dbReference type="AlphaFoldDB" id="A0A8X6IUW1"/>
<evidence type="ECO:0000313" key="1">
    <source>
        <dbReference type="EMBL" id="GFR01523.1"/>
    </source>
</evidence>
<reference evidence="1" key="1">
    <citation type="submission" date="2020-07" db="EMBL/GenBank/DDBJ databases">
        <title>Multicomponent nature underlies the extraordinary mechanical properties of spider dragline silk.</title>
        <authorList>
            <person name="Kono N."/>
            <person name="Nakamura H."/>
            <person name="Mori M."/>
            <person name="Yoshida Y."/>
            <person name="Ohtoshi R."/>
            <person name="Malay A.D."/>
            <person name="Moran D.A.P."/>
            <person name="Tomita M."/>
            <person name="Numata K."/>
            <person name="Arakawa K."/>
        </authorList>
    </citation>
    <scope>NUCLEOTIDE SEQUENCE</scope>
</reference>
<organism evidence="1 2">
    <name type="scientific">Trichonephila clavata</name>
    <name type="common">Joro spider</name>
    <name type="synonym">Nephila clavata</name>
    <dbReference type="NCBI Taxonomy" id="2740835"/>
    <lineage>
        <taxon>Eukaryota</taxon>
        <taxon>Metazoa</taxon>
        <taxon>Ecdysozoa</taxon>
        <taxon>Arthropoda</taxon>
        <taxon>Chelicerata</taxon>
        <taxon>Arachnida</taxon>
        <taxon>Araneae</taxon>
        <taxon>Araneomorphae</taxon>
        <taxon>Entelegynae</taxon>
        <taxon>Araneoidea</taxon>
        <taxon>Nephilidae</taxon>
        <taxon>Trichonephila</taxon>
    </lineage>
</organism>
<protein>
    <recommendedName>
        <fullName evidence="3">DUF5641 domain-containing protein</fullName>
    </recommendedName>
</protein>
<evidence type="ECO:0008006" key="3">
    <source>
        <dbReference type="Google" id="ProtNLM"/>
    </source>
</evidence>
<evidence type="ECO:0000313" key="2">
    <source>
        <dbReference type="Proteomes" id="UP000887116"/>
    </source>
</evidence>
<dbReference type="OrthoDB" id="6424125at2759"/>
<gene>
    <name evidence="1" type="ORF">TNCT_225571</name>
</gene>
<name>A0A8X6IUW1_TRICU</name>
<dbReference type="EMBL" id="BMAO01015402">
    <property type="protein sequence ID" value="GFR01523.1"/>
    <property type="molecule type" value="Genomic_DNA"/>
</dbReference>
<accession>A0A8X6IUW1</accession>